<dbReference type="InterPro" id="IPR041229">
    <property type="entry name" value="HEPN_Apea"/>
</dbReference>
<keyword evidence="4" id="KW-1185">Reference proteome</keyword>
<dbReference type="STRING" id="65393.PCC7424_5050"/>
<dbReference type="InterPro" id="IPR041223">
    <property type="entry name" value="ApeA_NTD"/>
</dbReference>
<organism evidence="3 4">
    <name type="scientific">Gloeothece citriformis (strain PCC 7424)</name>
    <name type="common">Cyanothece sp. (strain PCC 7424)</name>
    <dbReference type="NCBI Taxonomy" id="65393"/>
    <lineage>
        <taxon>Bacteria</taxon>
        <taxon>Bacillati</taxon>
        <taxon>Cyanobacteriota</taxon>
        <taxon>Cyanophyceae</taxon>
        <taxon>Oscillatoriophycideae</taxon>
        <taxon>Chroococcales</taxon>
        <taxon>Aphanothecaceae</taxon>
        <taxon>Gloeothece</taxon>
        <taxon>Gloeothece citriformis</taxon>
    </lineage>
</organism>
<dbReference type="KEGG" id="cyc:PCC7424_5050"/>
<dbReference type="EMBL" id="CP001291">
    <property type="protein sequence ID" value="ACK73402.1"/>
    <property type="molecule type" value="Genomic_DNA"/>
</dbReference>
<proteinExistence type="predicted"/>
<dbReference type="HOGENOM" id="CLU_039923_0_0_3"/>
<dbReference type="AlphaFoldDB" id="B7KFS7"/>
<dbReference type="Proteomes" id="UP000002384">
    <property type="component" value="Chromosome"/>
</dbReference>
<gene>
    <name evidence="3" type="ordered locus">PCC7424_5050</name>
</gene>
<protein>
    <submittedName>
        <fullName evidence="3">Uncharacterized protein</fullName>
    </submittedName>
</protein>
<dbReference type="eggNOG" id="ENOG5032XF7">
    <property type="taxonomic scope" value="Bacteria"/>
</dbReference>
<accession>B7KFS7</accession>
<feature type="domain" description="Apea-like HEPN" evidence="1">
    <location>
        <begin position="325"/>
        <end position="478"/>
    </location>
</feature>
<feature type="domain" description="ApeA N-terminal" evidence="2">
    <location>
        <begin position="9"/>
        <end position="295"/>
    </location>
</feature>
<dbReference type="Pfam" id="PF18862">
    <property type="entry name" value="ApeA_NTD1"/>
    <property type="match status" value="1"/>
</dbReference>
<sequence length="501" mass="58648">MLMVEKFESDGYWWLPGQENVKVPGKFIYNSEQGLILDLNDAFYCFAKLLSWEPSIFPQGETQIILGLLNDGKPITLYQCYGRTIKEGWGGNLIHHIRFNPNFALIGVFFENKEDDKKIKLFKAQLSYLEDWVDISGLIANLQNDNEEIIISYKKPSTINLGTVNNLKLDIGFSPVEPLTMFYLKNDFQAQIKQITYFKIENRSLKSLEDCLKILINFCEFISFTVKTPVEILSLIGKVDVQNAENENQEKSVRIFVNRRINNNYYQNRMNIHPLSMLFTYHEVKDEIENIFKKWLLIKDNLKIICELLFINIYTPQLYLEYQFINIIQALEAYHSNSSKYQDKYISKNSFKHGIKQQLKNLIERYPSQDQDQELGISDEFKKVLINKLDFLNSFTLKSRLFDLVKRVSPLLPDQFIGDLEERKKFMSKAANIRHALTHHDEDLREKIPSSGELKQITLNLTLILQTCLLQELGLSEEKIKYIMNKRMPNLPFIKENNTGQ</sequence>
<evidence type="ECO:0000259" key="2">
    <source>
        <dbReference type="Pfam" id="PF18862"/>
    </source>
</evidence>
<evidence type="ECO:0000313" key="3">
    <source>
        <dbReference type="EMBL" id="ACK73402.1"/>
    </source>
</evidence>
<evidence type="ECO:0000313" key="4">
    <source>
        <dbReference type="Proteomes" id="UP000002384"/>
    </source>
</evidence>
<evidence type="ECO:0000259" key="1">
    <source>
        <dbReference type="Pfam" id="PF18739"/>
    </source>
</evidence>
<name>B7KFS7_GLOC7</name>
<reference evidence="4" key="1">
    <citation type="journal article" date="2011" name="MBio">
        <title>Novel metabolic attributes of the genus Cyanothece, comprising a group of unicellular nitrogen-fixing Cyanobacteria.</title>
        <authorList>
            <person name="Bandyopadhyay A."/>
            <person name="Elvitigala T."/>
            <person name="Welsh E."/>
            <person name="Stockel J."/>
            <person name="Liberton M."/>
            <person name="Min H."/>
            <person name="Sherman L.A."/>
            <person name="Pakrasi H.B."/>
        </authorList>
    </citation>
    <scope>NUCLEOTIDE SEQUENCE [LARGE SCALE GENOMIC DNA]</scope>
    <source>
        <strain evidence="4">PCC 7424</strain>
    </source>
</reference>
<dbReference type="Pfam" id="PF18739">
    <property type="entry name" value="HEPN_Apea"/>
    <property type="match status" value="1"/>
</dbReference>